<keyword evidence="6" id="KW-0812">Transmembrane</keyword>
<dbReference type="InterPro" id="IPR000014">
    <property type="entry name" value="PAS"/>
</dbReference>
<evidence type="ECO:0000256" key="8">
    <source>
        <dbReference type="ARBA" id="ARBA00022777"/>
    </source>
</evidence>
<proteinExistence type="predicted"/>
<dbReference type="InterPro" id="IPR013767">
    <property type="entry name" value="PAS_fold"/>
</dbReference>
<dbReference type="GO" id="GO:0006355">
    <property type="term" value="P:regulation of DNA-templated transcription"/>
    <property type="evidence" value="ECO:0007669"/>
    <property type="project" value="InterPro"/>
</dbReference>
<dbReference type="AlphaFoldDB" id="A0A246BMQ3"/>
<evidence type="ECO:0000256" key="3">
    <source>
        <dbReference type="ARBA" id="ARBA00012438"/>
    </source>
</evidence>
<dbReference type="SMART" id="SM00091">
    <property type="entry name" value="PAS"/>
    <property type="match status" value="3"/>
</dbReference>
<dbReference type="NCBIfam" id="TIGR00229">
    <property type="entry name" value="sensory_box"/>
    <property type="match status" value="3"/>
</dbReference>
<evidence type="ECO:0000259" key="15">
    <source>
        <dbReference type="PROSITE" id="PS50112"/>
    </source>
</evidence>
<dbReference type="InterPro" id="IPR050351">
    <property type="entry name" value="BphY/WalK/GraS-like"/>
</dbReference>
<dbReference type="OrthoDB" id="9803190at2"/>
<dbReference type="GO" id="GO:0000156">
    <property type="term" value="F:phosphorelay response regulator activity"/>
    <property type="evidence" value="ECO:0007669"/>
    <property type="project" value="TreeGrafter"/>
</dbReference>
<feature type="domain" description="PAS" evidence="15">
    <location>
        <begin position="230"/>
        <end position="283"/>
    </location>
</feature>
<dbReference type="Gene3D" id="3.30.450.20">
    <property type="entry name" value="PAS domain"/>
    <property type="match status" value="3"/>
</dbReference>
<evidence type="ECO:0000256" key="12">
    <source>
        <dbReference type="ARBA" id="ARBA00023136"/>
    </source>
</evidence>
<keyword evidence="8" id="KW-0418">Kinase</keyword>
<dbReference type="PANTHER" id="PTHR42878:SF7">
    <property type="entry name" value="SENSOR HISTIDINE KINASE GLRK"/>
    <property type="match status" value="1"/>
</dbReference>
<feature type="coiled-coil region" evidence="13">
    <location>
        <begin position="203"/>
        <end position="230"/>
    </location>
</feature>
<dbReference type="InterPro" id="IPR004358">
    <property type="entry name" value="Sig_transdc_His_kin-like_C"/>
</dbReference>
<dbReference type="Pfam" id="PF00512">
    <property type="entry name" value="HisKA"/>
    <property type="match status" value="1"/>
</dbReference>
<reference evidence="16 17" key="1">
    <citation type="submission" date="2017-05" db="EMBL/GenBank/DDBJ databases">
        <title>De novo genome assembly of Deniococcus indicus strain DR1.</title>
        <authorList>
            <person name="Chauhan D."/>
            <person name="Yennamalli R.M."/>
            <person name="Priyadarshini R."/>
        </authorList>
    </citation>
    <scope>NUCLEOTIDE SEQUENCE [LARGE SCALE GENOMIC DNA]</scope>
    <source>
        <strain evidence="16 17">DR1</strain>
    </source>
</reference>
<keyword evidence="4" id="KW-0597">Phosphoprotein</keyword>
<dbReference type="GO" id="GO:0007234">
    <property type="term" value="P:osmosensory signaling via phosphorelay pathway"/>
    <property type="evidence" value="ECO:0007669"/>
    <property type="project" value="TreeGrafter"/>
</dbReference>
<dbReference type="SUPFAM" id="SSF55781">
    <property type="entry name" value="GAF domain-like"/>
    <property type="match status" value="1"/>
</dbReference>
<evidence type="ECO:0000256" key="13">
    <source>
        <dbReference type="SAM" id="Coils"/>
    </source>
</evidence>
<keyword evidence="7" id="KW-0547">Nucleotide-binding</keyword>
<evidence type="ECO:0000256" key="7">
    <source>
        <dbReference type="ARBA" id="ARBA00022741"/>
    </source>
</evidence>
<evidence type="ECO:0000313" key="16">
    <source>
        <dbReference type="EMBL" id="OWL96914.1"/>
    </source>
</evidence>
<evidence type="ECO:0000256" key="1">
    <source>
        <dbReference type="ARBA" id="ARBA00000085"/>
    </source>
</evidence>
<keyword evidence="17" id="KW-1185">Reference proteome</keyword>
<dbReference type="GO" id="GO:0000155">
    <property type="term" value="F:phosphorelay sensor kinase activity"/>
    <property type="evidence" value="ECO:0007669"/>
    <property type="project" value="InterPro"/>
</dbReference>
<dbReference type="Gene3D" id="3.30.565.10">
    <property type="entry name" value="Histidine kinase-like ATPase, C-terminal domain"/>
    <property type="match status" value="1"/>
</dbReference>
<dbReference type="GO" id="GO:0030295">
    <property type="term" value="F:protein kinase activator activity"/>
    <property type="evidence" value="ECO:0007669"/>
    <property type="project" value="TreeGrafter"/>
</dbReference>
<dbReference type="RefSeq" id="WP_088248111.1">
    <property type="nucleotide sequence ID" value="NZ_NHMK01000010.1"/>
</dbReference>
<dbReference type="Gene3D" id="1.10.287.130">
    <property type="match status" value="1"/>
</dbReference>
<dbReference type="GO" id="GO:0016020">
    <property type="term" value="C:membrane"/>
    <property type="evidence" value="ECO:0007669"/>
    <property type="project" value="UniProtKB-SubCell"/>
</dbReference>
<dbReference type="InterPro" id="IPR036890">
    <property type="entry name" value="HATPase_C_sf"/>
</dbReference>
<evidence type="ECO:0000256" key="10">
    <source>
        <dbReference type="ARBA" id="ARBA00022989"/>
    </source>
</evidence>
<keyword evidence="9" id="KW-0067">ATP-binding</keyword>
<evidence type="ECO:0000256" key="5">
    <source>
        <dbReference type="ARBA" id="ARBA00022679"/>
    </source>
</evidence>
<name>A0A246BMQ3_9DEIO</name>
<comment type="caution">
    <text evidence="16">The sequence shown here is derived from an EMBL/GenBank/DDBJ whole genome shotgun (WGS) entry which is preliminary data.</text>
</comment>
<keyword evidence="12" id="KW-0472">Membrane</keyword>
<dbReference type="CDD" id="cd00082">
    <property type="entry name" value="HisKA"/>
    <property type="match status" value="1"/>
</dbReference>
<evidence type="ECO:0000256" key="11">
    <source>
        <dbReference type="ARBA" id="ARBA00023012"/>
    </source>
</evidence>
<protein>
    <recommendedName>
        <fullName evidence="3">histidine kinase</fullName>
        <ecNumber evidence="3">2.7.13.3</ecNumber>
    </recommendedName>
</protein>
<dbReference type="Pfam" id="PF02518">
    <property type="entry name" value="HATPase_c"/>
    <property type="match status" value="1"/>
</dbReference>
<dbReference type="CDD" id="cd00075">
    <property type="entry name" value="HATPase"/>
    <property type="match status" value="1"/>
</dbReference>
<feature type="domain" description="Histidine kinase" evidence="14">
    <location>
        <begin position="737"/>
        <end position="951"/>
    </location>
</feature>
<comment type="catalytic activity">
    <reaction evidence="1">
        <text>ATP + protein L-histidine = ADP + protein N-phospho-L-histidine.</text>
        <dbReference type="EC" id="2.7.13.3"/>
    </reaction>
</comment>
<evidence type="ECO:0000256" key="6">
    <source>
        <dbReference type="ARBA" id="ARBA00022692"/>
    </source>
</evidence>
<feature type="domain" description="PAS" evidence="15">
    <location>
        <begin position="488"/>
        <end position="541"/>
    </location>
</feature>
<dbReference type="FunFam" id="1.10.287.130:FF:000001">
    <property type="entry name" value="Two-component sensor histidine kinase"/>
    <property type="match status" value="1"/>
</dbReference>
<evidence type="ECO:0000256" key="9">
    <source>
        <dbReference type="ARBA" id="ARBA00022840"/>
    </source>
</evidence>
<dbReference type="InterPro" id="IPR036097">
    <property type="entry name" value="HisK_dim/P_sf"/>
</dbReference>
<dbReference type="InterPro" id="IPR003594">
    <property type="entry name" value="HATPase_dom"/>
</dbReference>
<comment type="subcellular location">
    <subcellularLocation>
        <location evidence="2">Membrane</location>
        <topology evidence="2">Multi-pass membrane protein</topology>
    </subcellularLocation>
</comment>
<dbReference type="InterPro" id="IPR005467">
    <property type="entry name" value="His_kinase_dom"/>
</dbReference>
<dbReference type="SMART" id="SM00388">
    <property type="entry name" value="HisKA"/>
    <property type="match status" value="1"/>
</dbReference>
<dbReference type="InterPro" id="IPR003661">
    <property type="entry name" value="HisK_dim/P_dom"/>
</dbReference>
<dbReference type="SUPFAM" id="SSF55785">
    <property type="entry name" value="PYP-like sensor domain (PAS domain)"/>
    <property type="match status" value="3"/>
</dbReference>
<dbReference type="PANTHER" id="PTHR42878">
    <property type="entry name" value="TWO-COMPONENT HISTIDINE KINASE"/>
    <property type="match status" value="1"/>
</dbReference>
<gene>
    <name evidence="16" type="ORF">CBQ26_07970</name>
</gene>
<dbReference type="PROSITE" id="PS50109">
    <property type="entry name" value="HIS_KIN"/>
    <property type="match status" value="1"/>
</dbReference>
<evidence type="ECO:0000256" key="4">
    <source>
        <dbReference type="ARBA" id="ARBA00022553"/>
    </source>
</evidence>
<accession>A0A246BMQ3</accession>
<dbReference type="SUPFAM" id="SSF47384">
    <property type="entry name" value="Homodimeric domain of signal transducing histidine kinase"/>
    <property type="match status" value="1"/>
</dbReference>
<feature type="domain" description="PAS" evidence="15">
    <location>
        <begin position="616"/>
        <end position="660"/>
    </location>
</feature>
<sequence>MRGLLNRKAGRGGWAAPLSLLLAAVVVLTAGSFAFTFVHLNRVAQLSGASITGWSFSEFVRQTAEVQVLVARGATAAQLEVPLAILQSKGQVVADERLVDQLSAVERDALQRTVETVQAFTPARLSRAGGVEQMEAVMGVALRTYTAALQALDRQRSGIAANLRAAERTLTGLGALLVILSVFTVSSLLRNAARALATEVRRTREAERARAELERGAEALRAAQAEAQRERDFAVQLTETMGEGLIVTDADGQFSYVNPAFAALVERAQAELLGEPVDRVLPDLNPWPADGTGRRVAEVVLRRPDGQERQVLVTAVARTTGGQIAVLTDLTDLKRAQARLRALYDVVAAPGPGAGSGPGDAELNWTLTRLLQLGRDAFGGVGAYAVPDGTSWRLTLLVGPVDPEDLQVRAGLLDCAARSGPDGRHCGNGQVCTVPVRVGGETRGVLIFQRDSLDLPFSAADEDYLRLIGQWAETHAEREQAGTLLRSSEARLKAIVGASLDAIITSDERGVITEFNPAAEQIFALPQASAIGQPMAQLIVPPGMRQAHTLGMERVRGGGPDRMLGQRLELFACRADGQEFPVELSVVRLPTVPPVYAGFLRDITERRAAEAQLRDRTVQLDSVFKVSPDGFVTFGPDGRITESNPAFERLTGLSAAELAGLDEAELEALLVARSEAVPLAGLGGDAVQVACPARRVLKRATRVMKGRDGEALGRVMYFRDITPEAEISLMKSEFLSTAAHELRTPMTSIYGFTELLLTRSLDADTTRDLLDTIYRQAGRLIVLLGELLDLARIEARDRQDFEFLEQPLAPLVRGAARAFTPPGDTERLHLSVPDDLNVRVDAAKFQQALGNVLSNAFKYSPGGGDVHVQVAAAPGAAVTVRVTDRGVGMTADQARRAFERFYRADTSGRIPGTGLGLSLVQEIMRCHGGEATLTSVPGQGTAVTLSFPAAAPAGGAAGSVPAQAGHP</sequence>
<dbReference type="SUPFAM" id="SSF55874">
    <property type="entry name" value="ATPase domain of HSP90 chaperone/DNA topoisomerase II/histidine kinase"/>
    <property type="match status" value="1"/>
</dbReference>
<evidence type="ECO:0000259" key="14">
    <source>
        <dbReference type="PROSITE" id="PS50109"/>
    </source>
</evidence>
<dbReference type="Pfam" id="PF13188">
    <property type="entry name" value="PAS_8"/>
    <property type="match status" value="1"/>
</dbReference>
<organism evidence="16 17">
    <name type="scientific">Deinococcus indicus</name>
    <dbReference type="NCBI Taxonomy" id="223556"/>
    <lineage>
        <taxon>Bacteria</taxon>
        <taxon>Thermotogati</taxon>
        <taxon>Deinococcota</taxon>
        <taxon>Deinococci</taxon>
        <taxon>Deinococcales</taxon>
        <taxon>Deinococcaceae</taxon>
        <taxon>Deinococcus</taxon>
    </lineage>
</organism>
<evidence type="ECO:0000256" key="2">
    <source>
        <dbReference type="ARBA" id="ARBA00004141"/>
    </source>
</evidence>
<keyword evidence="11" id="KW-0902">Two-component regulatory system</keyword>
<evidence type="ECO:0000313" key="17">
    <source>
        <dbReference type="Proteomes" id="UP000197208"/>
    </source>
</evidence>
<dbReference type="EC" id="2.7.13.3" evidence="3"/>
<keyword evidence="13" id="KW-0175">Coiled coil</keyword>
<keyword evidence="10" id="KW-1133">Transmembrane helix</keyword>
<keyword evidence="5" id="KW-0808">Transferase</keyword>
<dbReference type="Proteomes" id="UP000197208">
    <property type="component" value="Unassembled WGS sequence"/>
</dbReference>
<dbReference type="Pfam" id="PF00989">
    <property type="entry name" value="PAS"/>
    <property type="match status" value="2"/>
</dbReference>
<dbReference type="CDD" id="cd00130">
    <property type="entry name" value="PAS"/>
    <property type="match status" value="3"/>
</dbReference>
<dbReference type="SMART" id="SM00387">
    <property type="entry name" value="HATPase_c"/>
    <property type="match status" value="1"/>
</dbReference>
<dbReference type="PROSITE" id="PS50112">
    <property type="entry name" value="PAS"/>
    <property type="match status" value="3"/>
</dbReference>
<dbReference type="EMBL" id="NHMK01000010">
    <property type="protein sequence ID" value="OWL96914.1"/>
    <property type="molecule type" value="Genomic_DNA"/>
</dbReference>
<dbReference type="InterPro" id="IPR035965">
    <property type="entry name" value="PAS-like_dom_sf"/>
</dbReference>
<dbReference type="PRINTS" id="PR00344">
    <property type="entry name" value="BCTRLSENSOR"/>
</dbReference>